<name>A0ABU0PS17_STRAH</name>
<evidence type="ECO:0000256" key="1">
    <source>
        <dbReference type="SAM" id="MobiDB-lite"/>
    </source>
</evidence>
<sequence>MALADTSEAGMPSAATGPEFQEAAAALGFSRTVERELIHRRNLTEVFLTDIRPVERRSFVAAALLPLVHAHYTSHTGPTGRRVPDAVLLLECCRQAETFAAHAFFDVAMDAAFILRNWSVVLSPDAAVPWGPGPGELLMSAVVRDPGGQTGGSVRSLEFEFGLRLSGVHIGQARMEVGYVAPRTYAAIRSRRRGGPPPTSDKQPPVVTGRPVDPARAGRINATDTLLLDAVTDPDSVTAALRVPVENPSLFDHPQDHVPGMVLLEAARQIAALATDAWGGGAPRTTALVAVESSFSSYAELDRPVAMAATPTDGAGPSGAHTDTAGHRRVAVAFHQDGSVIARMSVVMAAVGHVAPSPVTGPRG</sequence>
<feature type="domain" description="A-factor biosynthesis hotdog" evidence="2">
    <location>
        <begin position="37"/>
        <end position="121"/>
    </location>
</feature>
<dbReference type="EMBL" id="JAUSYA010000001">
    <property type="protein sequence ID" value="MDQ0681169.1"/>
    <property type="molecule type" value="Genomic_DNA"/>
</dbReference>
<dbReference type="NCBIfam" id="NF041195">
    <property type="entry name" value="ScbA_BarX_GamBu"/>
    <property type="match status" value="1"/>
</dbReference>
<dbReference type="RefSeq" id="WP_307039043.1">
    <property type="nucleotide sequence ID" value="NZ_JAUSYA010000001.1"/>
</dbReference>
<comment type="caution">
    <text evidence="3">The sequence shown here is derived from an EMBL/GenBank/DDBJ whole genome shotgun (WGS) entry which is preliminary data.</text>
</comment>
<accession>A0ABU0PS17</accession>
<feature type="domain" description="A-factor biosynthesis hotdog" evidence="2">
    <location>
        <begin position="218"/>
        <end position="346"/>
    </location>
</feature>
<keyword evidence="4" id="KW-1185">Reference proteome</keyword>
<evidence type="ECO:0000313" key="3">
    <source>
        <dbReference type="EMBL" id="MDQ0681169.1"/>
    </source>
</evidence>
<organism evidence="3 4">
    <name type="scientific">Streptomyces achromogenes</name>
    <dbReference type="NCBI Taxonomy" id="67255"/>
    <lineage>
        <taxon>Bacteria</taxon>
        <taxon>Bacillati</taxon>
        <taxon>Actinomycetota</taxon>
        <taxon>Actinomycetes</taxon>
        <taxon>Kitasatosporales</taxon>
        <taxon>Streptomycetaceae</taxon>
        <taxon>Streptomyces</taxon>
    </lineage>
</organism>
<protein>
    <recommendedName>
        <fullName evidence="2">A-factor biosynthesis hotdog domain-containing protein</fullName>
    </recommendedName>
</protein>
<dbReference type="Pfam" id="PF03756">
    <property type="entry name" value="AfsA"/>
    <property type="match status" value="2"/>
</dbReference>
<dbReference type="Proteomes" id="UP001243364">
    <property type="component" value="Unassembled WGS sequence"/>
</dbReference>
<gene>
    <name evidence="3" type="ORF">QFZ56_000132</name>
</gene>
<proteinExistence type="predicted"/>
<feature type="region of interest" description="Disordered" evidence="1">
    <location>
        <begin position="188"/>
        <end position="216"/>
    </location>
</feature>
<evidence type="ECO:0000313" key="4">
    <source>
        <dbReference type="Proteomes" id="UP001243364"/>
    </source>
</evidence>
<reference evidence="3 4" key="1">
    <citation type="submission" date="2023-07" db="EMBL/GenBank/DDBJ databases">
        <title>Comparative genomics of wheat-associated soil bacteria to identify genetic determinants of phenazine resistance.</title>
        <authorList>
            <person name="Mouncey N."/>
        </authorList>
    </citation>
    <scope>NUCLEOTIDE SEQUENCE [LARGE SCALE GENOMIC DNA]</scope>
    <source>
        <strain evidence="3 4">W4I19-2</strain>
    </source>
</reference>
<dbReference type="InterPro" id="IPR005509">
    <property type="entry name" value="AfsA_hotdog_dom"/>
</dbReference>
<dbReference type="InterPro" id="IPR047757">
    <property type="entry name" value="AfsA-like"/>
</dbReference>
<evidence type="ECO:0000259" key="2">
    <source>
        <dbReference type="Pfam" id="PF03756"/>
    </source>
</evidence>